<keyword evidence="6 9" id="KW-1133">Transmembrane helix</keyword>
<evidence type="ECO:0000256" key="6">
    <source>
        <dbReference type="ARBA" id="ARBA00022989"/>
    </source>
</evidence>
<dbReference type="InterPro" id="IPR055348">
    <property type="entry name" value="DctQ"/>
</dbReference>
<dbReference type="PANTHER" id="PTHR35011">
    <property type="entry name" value="2,3-DIKETO-L-GULONATE TRAP TRANSPORTER SMALL PERMEASE PROTEIN YIAM"/>
    <property type="match status" value="1"/>
</dbReference>
<evidence type="ECO:0000259" key="10">
    <source>
        <dbReference type="Pfam" id="PF04290"/>
    </source>
</evidence>
<gene>
    <name evidence="11" type="ORF">ACFOW6_13140</name>
</gene>
<protein>
    <recommendedName>
        <fullName evidence="9">TRAP transporter small permease protein</fullName>
    </recommendedName>
</protein>
<accession>A0ABV8UPK9</accession>
<keyword evidence="5 9" id="KW-0812">Transmembrane</keyword>
<feature type="transmembrane region" description="Helical" evidence="9">
    <location>
        <begin position="135"/>
        <end position="158"/>
    </location>
</feature>
<evidence type="ECO:0000313" key="12">
    <source>
        <dbReference type="Proteomes" id="UP001595799"/>
    </source>
</evidence>
<evidence type="ECO:0000256" key="5">
    <source>
        <dbReference type="ARBA" id="ARBA00022692"/>
    </source>
</evidence>
<evidence type="ECO:0000256" key="7">
    <source>
        <dbReference type="ARBA" id="ARBA00023136"/>
    </source>
</evidence>
<organism evidence="11 12">
    <name type="scientific">Fodinicurvata halophila</name>
    <dbReference type="NCBI Taxonomy" id="1419723"/>
    <lineage>
        <taxon>Bacteria</taxon>
        <taxon>Pseudomonadati</taxon>
        <taxon>Pseudomonadota</taxon>
        <taxon>Alphaproteobacteria</taxon>
        <taxon>Rhodospirillales</taxon>
        <taxon>Rhodovibrionaceae</taxon>
        <taxon>Fodinicurvata</taxon>
    </lineage>
</organism>
<dbReference type="EMBL" id="JBHSCW010000007">
    <property type="protein sequence ID" value="MFC4352489.1"/>
    <property type="molecule type" value="Genomic_DNA"/>
</dbReference>
<keyword evidence="2 9" id="KW-0813">Transport</keyword>
<keyword evidence="12" id="KW-1185">Reference proteome</keyword>
<evidence type="ECO:0000256" key="8">
    <source>
        <dbReference type="ARBA" id="ARBA00038436"/>
    </source>
</evidence>
<reference evidence="12" key="1">
    <citation type="journal article" date="2019" name="Int. J. Syst. Evol. Microbiol.">
        <title>The Global Catalogue of Microorganisms (GCM) 10K type strain sequencing project: providing services to taxonomists for standard genome sequencing and annotation.</title>
        <authorList>
            <consortium name="The Broad Institute Genomics Platform"/>
            <consortium name="The Broad Institute Genome Sequencing Center for Infectious Disease"/>
            <person name="Wu L."/>
            <person name="Ma J."/>
        </authorList>
    </citation>
    <scope>NUCLEOTIDE SEQUENCE [LARGE SCALE GENOMIC DNA]</scope>
    <source>
        <strain evidence="12">CECT 8472</strain>
    </source>
</reference>
<feature type="domain" description="Tripartite ATP-independent periplasmic transporters DctQ component" evidence="10">
    <location>
        <begin position="52"/>
        <end position="165"/>
    </location>
</feature>
<proteinExistence type="inferred from homology"/>
<dbReference type="InterPro" id="IPR007387">
    <property type="entry name" value="TRAP_DctQ"/>
</dbReference>
<comment type="subcellular location">
    <subcellularLocation>
        <location evidence="1 9">Cell inner membrane</location>
        <topology evidence="1 9">Multi-pass membrane protein</topology>
    </subcellularLocation>
</comment>
<comment type="function">
    <text evidence="9">Part of the tripartite ATP-independent periplasmic (TRAP) transport system.</text>
</comment>
<dbReference type="Pfam" id="PF04290">
    <property type="entry name" value="DctQ"/>
    <property type="match status" value="1"/>
</dbReference>
<keyword evidence="3" id="KW-1003">Cell membrane</keyword>
<feature type="transmembrane region" description="Helical" evidence="9">
    <location>
        <begin position="12"/>
        <end position="36"/>
    </location>
</feature>
<evidence type="ECO:0000256" key="4">
    <source>
        <dbReference type="ARBA" id="ARBA00022519"/>
    </source>
</evidence>
<evidence type="ECO:0000256" key="9">
    <source>
        <dbReference type="RuleBase" id="RU369079"/>
    </source>
</evidence>
<feature type="transmembrane region" description="Helical" evidence="9">
    <location>
        <begin position="96"/>
        <end position="115"/>
    </location>
</feature>
<comment type="similarity">
    <text evidence="8 9">Belongs to the TRAP transporter small permease family.</text>
</comment>
<keyword evidence="4 9" id="KW-0997">Cell inner membrane</keyword>
<sequence>MRSYLDHLYRISGYIAAFFLFAIFSVVIIQVALGLIDEILLVLIGKAFGLQISGYARFSGYFLAAATFFALAHTFKEGSHIRVSLVVQHLPEGLRRWVEVWCCAVAAVLSGYFTLQMASLVHDSYRFNDVSSGLIAVPLWIPQTSMVIGLVILTLALVDETLRVLLGQRPSYADAEGLLDQTSDETSDLTHR</sequence>
<dbReference type="PANTHER" id="PTHR35011:SF10">
    <property type="entry name" value="TRAP TRANSPORTER SMALL PERMEASE PROTEIN"/>
    <property type="match status" value="1"/>
</dbReference>
<evidence type="ECO:0000256" key="2">
    <source>
        <dbReference type="ARBA" id="ARBA00022448"/>
    </source>
</evidence>
<comment type="caution">
    <text evidence="11">The sequence shown here is derived from an EMBL/GenBank/DDBJ whole genome shotgun (WGS) entry which is preliminary data.</text>
</comment>
<comment type="subunit">
    <text evidence="9">The complex comprises the extracytoplasmic solute receptor protein and the two transmembrane proteins.</text>
</comment>
<evidence type="ECO:0000256" key="3">
    <source>
        <dbReference type="ARBA" id="ARBA00022475"/>
    </source>
</evidence>
<evidence type="ECO:0000256" key="1">
    <source>
        <dbReference type="ARBA" id="ARBA00004429"/>
    </source>
</evidence>
<keyword evidence="7 9" id="KW-0472">Membrane</keyword>
<dbReference type="RefSeq" id="WP_382422840.1">
    <property type="nucleotide sequence ID" value="NZ_JBHSCW010000007.1"/>
</dbReference>
<dbReference type="Proteomes" id="UP001595799">
    <property type="component" value="Unassembled WGS sequence"/>
</dbReference>
<name>A0ABV8UPK9_9PROT</name>
<feature type="transmembrane region" description="Helical" evidence="9">
    <location>
        <begin position="56"/>
        <end position="75"/>
    </location>
</feature>
<evidence type="ECO:0000313" key="11">
    <source>
        <dbReference type="EMBL" id="MFC4352489.1"/>
    </source>
</evidence>